<organism evidence="1 2">
    <name type="scientific">Kordia antarctica</name>
    <dbReference type="NCBI Taxonomy" id="1218801"/>
    <lineage>
        <taxon>Bacteria</taxon>
        <taxon>Pseudomonadati</taxon>
        <taxon>Bacteroidota</taxon>
        <taxon>Flavobacteriia</taxon>
        <taxon>Flavobacteriales</taxon>
        <taxon>Flavobacteriaceae</taxon>
        <taxon>Kordia</taxon>
    </lineage>
</organism>
<gene>
    <name evidence="1" type="ORF">IMCC3317_43770</name>
</gene>
<dbReference type="AlphaFoldDB" id="A0A7L4ZR40"/>
<dbReference type="EMBL" id="CP019288">
    <property type="protein sequence ID" value="QHI38977.1"/>
    <property type="molecule type" value="Genomic_DNA"/>
</dbReference>
<dbReference type="RefSeq" id="WP_160131491.1">
    <property type="nucleotide sequence ID" value="NZ_CP019288.1"/>
</dbReference>
<name>A0A7L4ZR40_9FLAO</name>
<proteinExistence type="predicted"/>
<dbReference type="KEGG" id="kan:IMCC3317_43770"/>
<dbReference type="Proteomes" id="UP000464657">
    <property type="component" value="Chromosome"/>
</dbReference>
<evidence type="ECO:0000313" key="2">
    <source>
        <dbReference type="Proteomes" id="UP000464657"/>
    </source>
</evidence>
<sequence length="58" mass="6448">MKKRNLKNLNLNKKSISNLSKNEIKGGTVLTAFCWSNLSCPSLTCSEGVVCDFIKEKL</sequence>
<protein>
    <submittedName>
        <fullName evidence="1">Uncharacterized protein</fullName>
    </submittedName>
</protein>
<reference evidence="1 2" key="1">
    <citation type="journal article" date="2013" name="Int. J. Syst. Evol. Microbiol.">
        <title>Kordia antarctica sp. nov., isolated from Antarctic seawater.</title>
        <authorList>
            <person name="Baek K."/>
            <person name="Choi A."/>
            <person name="Kang I."/>
            <person name="Lee K."/>
            <person name="Cho J.C."/>
        </authorList>
    </citation>
    <scope>NUCLEOTIDE SEQUENCE [LARGE SCALE GENOMIC DNA]</scope>
    <source>
        <strain evidence="1 2">IMCC3317</strain>
    </source>
</reference>
<evidence type="ECO:0000313" key="1">
    <source>
        <dbReference type="EMBL" id="QHI38977.1"/>
    </source>
</evidence>
<accession>A0A7L4ZR40</accession>
<keyword evidence="2" id="KW-1185">Reference proteome</keyword>